<keyword evidence="3" id="KW-0547">Nucleotide-binding</keyword>
<gene>
    <name evidence="10" type="ORF">IV53_GL000183</name>
</gene>
<keyword evidence="4" id="KW-0067">ATP-binding</keyword>
<dbReference type="InterPro" id="IPR027417">
    <property type="entry name" value="P-loop_NTPase"/>
</dbReference>
<evidence type="ECO:0000259" key="8">
    <source>
        <dbReference type="PROSITE" id="PS50893"/>
    </source>
</evidence>
<dbReference type="InterPro" id="IPR011527">
    <property type="entry name" value="ABC1_TM_dom"/>
</dbReference>
<feature type="transmembrane region" description="Helical" evidence="7">
    <location>
        <begin position="112"/>
        <end position="134"/>
    </location>
</feature>
<dbReference type="GO" id="GO:0140359">
    <property type="term" value="F:ABC-type transporter activity"/>
    <property type="evidence" value="ECO:0007669"/>
    <property type="project" value="InterPro"/>
</dbReference>
<keyword evidence="5 7" id="KW-1133">Transmembrane helix</keyword>
<dbReference type="PROSITE" id="PS50893">
    <property type="entry name" value="ABC_TRANSPORTER_2"/>
    <property type="match status" value="1"/>
</dbReference>
<dbReference type="GO" id="GO:0016887">
    <property type="term" value="F:ATP hydrolysis activity"/>
    <property type="evidence" value="ECO:0007669"/>
    <property type="project" value="InterPro"/>
</dbReference>
<reference evidence="10 11" key="1">
    <citation type="journal article" date="2015" name="Genome Announc.">
        <title>Expanding the biotechnology potential of lactobacilli through comparative genomics of 213 strains and associated genera.</title>
        <authorList>
            <person name="Sun Z."/>
            <person name="Harris H.M."/>
            <person name="McCann A."/>
            <person name="Guo C."/>
            <person name="Argimon S."/>
            <person name="Zhang W."/>
            <person name="Yang X."/>
            <person name="Jeffery I.B."/>
            <person name="Cooney J.C."/>
            <person name="Kagawa T.F."/>
            <person name="Liu W."/>
            <person name="Song Y."/>
            <person name="Salvetti E."/>
            <person name="Wrobel A."/>
            <person name="Rasinkangas P."/>
            <person name="Parkhill J."/>
            <person name="Rea M.C."/>
            <person name="O'Sullivan O."/>
            <person name="Ritari J."/>
            <person name="Douillard F.P."/>
            <person name="Paul Ross R."/>
            <person name="Yang R."/>
            <person name="Briner A.E."/>
            <person name="Felis G.E."/>
            <person name="de Vos W.M."/>
            <person name="Barrangou R."/>
            <person name="Klaenhammer T.R."/>
            <person name="Caufield P.W."/>
            <person name="Cui Y."/>
            <person name="Zhang H."/>
            <person name="O'Toole P.W."/>
        </authorList>
    </citation>
    <scope>NUCLEOTIDE SEQUENCE [LARGE SCALE GENOMIC DNA]</scope>
    <source>
        <strain evidence="10 11">DSM 22408</strain>
    </source>
</reference>
<dbReference type="PATRIC" id="fig|1122146.4.peg.185"/>
<evidence type="ECO:0000256" key="5">
    <source>
        <dbReference type="ARBA" id="ARBA00022989"/>
    </source>
</evidence>
<dbReference type="PANTHER" id="PTHR24221:SF653">
    <property type="entry name" value="TRANSPORT ATP-BINDING PROTEIN CYDC"/>
    <property type="match status" value="1"/>
</dbReference>
<dbReference type="AlphaFoldDB" id="A0A0R2KW68"/>
<dbReference type="SMART" id="SM00382">
    <property type="entry name" value="AAA"/>
    <property type="match status" value="1"/>
</dbReference>
<keyword evidence="6 7" id="KW-0472">Membrane</keyword>
<evidence type="ECO:0000313" key="10">
    <source>
        <dbReference type="EMBL" id="KRN90541.1"/>
    </source>
</evidence>
<evidence type="ECO:0000313" key="11">
    <source>
        <dbReference type="Proteomes" id="UP000051500"/>
    </source>
</evidence>
<evidence type="ECO:0000256" key="4">
    <source>
        <dbReference type="ARBA" id="ARBA00022840"/>
    </source>
</evidence>
<dbReference type="InterPro" id="IPR036640">
    <property type="entry name" value="ABC1_TM_sf"/>
</dbReference>
<accession>A0A0R2KW68</accession>
<evidence type="ECO:0000256" key="1">
    <source>
        <dbReference type="ARBA" id="ARBA00004651"/>
    </source>
</evidence>
<keyword evidence="11" id="KW-1185">Reference proteome</keyword>
<evidence type="ECO:0000256" key="7">
    <source>
        <dbReference type="SAM" id="Phobius"/>
    </source>
</evidence>
<organism evidence="10 11">
    <name type="scientific">Ligilactobacillus ceti DSM 22408</name>
    <dbReference type="NCBI Taxonomy" id="1122146"/>
    <lineage>
        <taxon>Bacteria</taxon>
        <taxon>Bacillati</taxon>
        <taxon>Bacillota</taxon>
        <taxon>Bacilli</taxon>
        <taxon>Lactobacillales</taxon>
        <taxon>Lactobacillaceae</taxon>
        <taxon>Ligilactobacillus</taxon>
    </lineage>
</organism>
<feature type="domain" description="ABC transporter" evidence="8">
    <location>
        <begin position="316"/>
        <end position="528"/>
    </location>
</feature>
<dbReference type="Gene3D" id="3.40.50.300">
    <property type="entry name" value="P-loop containing nucleotide triphosphate hydrolases"/>
    <property type="match status" value="1"/>
</dbReference>
<evidence type="ECO:0000259" key="9">
    <source>
        <dbReference type="PROSITE" id="PS50929"/>
    </source>
</evidence>
<evidence type="ECO:0000256" key="3">
    <source>
        <dbReference type="ARBA" id="ARBA00022741"/>
    </source>
</evidence>
<feature type="transmembrane region" description="Helical" evidence="7">
    <location>
        <begin position="226"/>
        <end position="249"/>
    </location>
</feature>
<dbReference type="EMBL" id="JQBZ01000002">
    <property type="protein sequence ID" value="KRN90541.1"/>
    <property type="molecule type" value="Genomic_DNA"/>
</dbReference>
<protein>
    <submittedName>
        <fullName evidence="10">Multidrug ABC transporter</fullName>
    </submittedName>
</protein>
<dbReference type="Gene3D" id="1.20.1560.10">
    <property type="entry name" value="ABC transporter type 1, transmembrane domain"/>
    <property type="match status" value="1"/>
</dbReference>
<feature type="transmembrane region" description="Helical" evidence="7">
    <location>
        <begin position="35"/>
        <end position="55"/>
    </location>
</feature>
<evidence type="ECO:0000256" key="2">
    <source>
        <dbReference type="ARBA" id="ARBA00022692"/>
    </source>
</evidence>
<dbReference type="InterPro" id="IPR003439">
    <property type="entry name" value="ABC_transporter-like_ATP-bd"/>
</dbReference>
<dbReference type="Proteomes" id="UP000051500">
    <property type="component" value="Unassembled WGS sequence"/>
</dbReference>
<feature type="transmembrane region" description="Helical" evidence="7">
    <location>
        <begin position="255"/>
        <end position="276"/>
    </location>
</feature>
<dbReference type="InterPro" id="IPR003593">
    <property type="entry name" value="AAA+_ATPase"/>
</dbReference>
<comment type="subcellular location">
    <subcellularLocation>
        <location evidence="1">Cell membrane</location>
        <topology evidence="1">Multi-pass membrane protein</topology>
    </subcellularLocation>
</comment>
<dbReference type="GO" id="GO:0005524">
    <property type="term" value="F:ATP binding"/>
    <property type="evidence" value="ECO:0007669"/>
    <property type="project" value="UniProtKB-KW"/>
</dbReference>
<evidence type="ECO:0000256" key="6">
    <source>
        <dbReference type="ARBA" id="ARBA00023136"/>
    </source>
</evidence>
<dbReference type="SUPFAM" id="SSF90123">
    <property type="entry name" value="ABC transporter transmembrane region"/>
    <property type="match status" value="1"/>
</dbReference>
<dbReference type="GO" id="GO:0005886">
    <property type="term" value="C:plasma membrane"/>
    <property type="evidence" value="ECO:0007669"/>
    <property type="project" value="UniProtKB-SubCell"/>
</dbReference>
<proteinExistence type="predicted"/>
<dbReference type="PANTHER" id="PTHR24221">
    <property type="entry name" value="ATP-BINDING CASSETTE SUB-FAMILY B"/>
    <property type="match status" value="1"/>
</dbReference>
<dbReference type="GO" id="GO:0034040">
    <property type="term" value="F:ATPase-coupled lipid transmembrane transporter activity"/>
    <property type="evidence" value="ECO:0007669"/>
    <property type="project" value="TreeGrafter"/>
</dbReference>
<dbReference type="STRING" id="1122146.IV53_GL000183"/>
<dbReference type="Pfam" id="PF00664">
    <property type="entry name" value="ABC_membrane"/>
    <property type="match status" value="1"/>
</dbReference>
<dbReference type="Pfam" id="PF00005">
    <property type="entry name" value="ABC_tran"/>
    <property type="match status" value="1"/>
</dbReference>
<feature type="transmembrane region" description="Helical" evidence="7">
    <location>
        <begin position="140"/>
        <end position="161"/>
    </location>
</feature>
<dbReference type="PROSITE" id="PS50929">
    <property type="entry name" value="ABC_TM1F"/>
    <property type="match status" value="1"/>
</dbReference>
<comment type="caution">
    <text evidence="10">The sequence shown here is derived from an EMBL/GenBank/DDBJ whole genome shotgun (WGS) entry which is preliminary data.</text>
</comment>
<dbReference type="SUPFAM" id="SSF52540">
    <property type="entry name" value="P-loop containing nucleoside triphosphate hydrolases"/>
    <property type="match status" value="1"/>
</dbReference>
<keyword evidence="2 7" id="KW-0812">Transmembrane</keyword>
<sequence length="528" mass="58297">MLLAILMGVVGHLAATFIPIFGSLAVVKVMGLRGPLTIHVIFILLVILAVVRGILRYAEQAFNHYLAFKILAIIRDRVFKALRRLAPAKLAHKDKGDLISVITSDVELLEVFYAHTVSPICIAGIYTVIMTVFIGHFYWVLGLIALLAYLTIGILVPIIVTKFSHEGLAYRQTTGKMSSFVLDSLRGLSEIIQYDRGVQRLTSMNQQSADLAQYEEKMKLRTGKNIAMTSAIIICFDVLMLLVAARYYLVGTIGFSAVILATVTLMSSFGPVIALANLGSTLENTFAAGNRVLDILDEEPVTKVITNQAEVAYQGAALENISFAYDQEQILHDITMDFDKGKIIGIKGKSGSGKSTILKLLMRFWEVDQGRVAISGRSVNEINTANLREIESFVTQETHLFKDTIYANLKIAKPHATKTEMEQACQKAAVHDLIMSLPKGYETQVGELGDLLSDGEKLRLGVARAFLHDGDLLLLDEPTSNVDSLNEAIILNSINNEKGKRTVILVSHRNSTLRVADRIYELKEERES</sequence>
<feature type="domain" description="ABC transmembrane type-1" evidence="9">
    <location>
        <begin position="2"/>
        <end position="284"/>
    </location>
</feature>
<dbReference type="eggNOG" id="COG1132">
    <property type="taxonomic scope" value="Bacteria"/>
</dbReference>
<name>A0A0R2KW68_9LACO</name>
<dbReference type="InterPro" id="IPR039421">
    <property type="entry name" value="Type_1_exporter"/>
</dbReference>